<accession>A0A0W0RBL1</accession>
<dbReference type="STRING" id="447.Lboz_3434"/>
<sequence>MNTDVIPRRFVIPLGTRLFIGFMTLGLPLLILIILLVPKVNYIIHLSHKIQNENLPPILDSQIY</sequence>
<evidence type="ECO:0000313" key="2">
    <source>
        <dbReference type="EMBL" id="KTC68449.1"/>
    </source>
</evidence>
<reference evidence="2 3" key="1">
    <citation type="submission" date="2015-11" db="EMBL/GenBank/DDBJ databases">
        <title>Genomic analysis of 38 Legionella species identifies large and diverse effector repertoires.</title>
        <authorList>
            <person name="Burstein D."/>
            <person name="Amaro F."/>
            <person name="Zusman T."/>
            <person name="Lifshitz Z."/>
            <person name="Cohen O."/>
            <person name="Gilbert J.A."/>
            <person name="Pupko T."/>
            <person name="Shuman H.A."/>
            <person name="Segal G."/>
        </authorList>
    </citation>
    <scope>NUCLEOTIDE SEQUENCE [LARGE SCALE GENOMIC DNA]</scope>
    <source>
        <strain evidence="2 3">WIGA</strain>
    </source>
</reference>
<dbReference type="Proteomes" id="UP000054695">
    <property type="component" value="Unassembled WGS sequence"/>
</dbReference>
<keyword evidence="3" id="KW-1185">Reference proteome</keyword>
<dbReference type="EMBL" id="LNXU01000056">
    <property type="protein sequence ID" value="KTC68449.1"/>
    <property type="molecule type" value="Genomic_DNA"/>
</dbReference>
<protein>
    <submittedName>
        <fullName evidence="2">Putative methyl-accepting chemotaxis sensory transducer</fullName>
    </submittedName>
</protein>
<keyword evidence="1" id="KW-1133">Transmembrane helix</keyword>
<name>A0A0W0RBL1_LEGBO</name>
<proteinExistence type="predicted"/>
<feature type="transmembrane region" description="Helical" evidence="1">
    <location>
        <begin position="18"/>
        <end position="37"/>
    </location>
</feature>
<evidence type="ECO:0000313" key="3">
    <source>
        <dbReference type="Proteomes" id="UP000054695"/>
    </source>
</evidence>
<dbReference type="AlphaFoldDB" id="A0A0W0RBL1"/>
<gene>
    <name evidence="2" type="ORF">Lboz_3434</name>
</gene>
<feature type="non-terminal residue" evidence="2">
    <location>
        <position position="64"/>
    </location>
</feature>
<keyword evidence="1" id="KW-0812">Transmembrane</keyword>
<keyword evidence="1" id="KW-0472">Membrane</keyword>
<evidence type="ECO:0000256" key="1">
    <source>
        <dbReference type="SAM" id="Phobius"/>
    </source>
</evidence>
<comment type="caution">
    <text evidence="2">The sequence shown here is derived from an EMBL/GenBank/DDBJ whole genome shotgun (WGS) entry which is preliminary data.</text>
</comment>
<organism evidence="2 3">
    <name type="scientific">Legionella bozemanae</name>
    <name type="common">Fluoribacter bozemanae</name>
    <dbReference type="NCBI Taxonomy" id="447"/>
    <lineage>
        <taxon>Bacteria</taxon>
        <taxon>Pseudomonadati</taxon>
        <taxon>Pseudomonadota</taxon>
        <taxon>Gammaproteobacteria</taxon>
        <taxon>Legionellales</taxon>
        <taxon>Legionellaceae</taxon>
        <taxon>Legionella</taxon>
    </lineage>
</organism>